<feature type="binding site" evidence="4">
    <location>
        <position position="45"/>
    </location>
    <ligand>
        <name>molybdate</name>
        <dbReference type="ChEBI" id="CHEBI:36264"/>
    </ligand>
</feature>
<dbReference type="NCBIfam" id="TIGR01256">
    <property type="entry name" value="modA"/>
    <property type="match status" value="1"/>
</dbReference>
<dbReference type="OrthoDB" id="9785015at2"/>
<proteinExistence type="inferred from homology"/>
<evidence type="ECO:0000256" key="2">
    <source>
        <dbReference type="ARBA" id="ARBA00022723"/>
    </source>
</evidence>
<feature type="chain" id="PRO_5039310187" evidence="5">
    <location>
        <begin position="26"/>
        <end position="252"/>
    </location>
</feature>
<dbReference type="Pfam" id="PF13531">
    <property type="entry name" value="SBP_bac_11"/>
    <property type="match status" value="1"/>
</dbReference>
<dbReference type="Gene3D" id="3.40.190.10">
    <property type="entry name" value="Periplasmic binding protein-like II"/>
    <property type="match status" value="2"/>
</dbReference>
<evidence type="ECO:0000256" key="5">
    <source>
        <dbReference type="SAM" id="SignalP"/>
    </source>
</evidence>
<feature type="signal peptide" evidence="5">
    <location>
        <begin position="1"/>
        <end position="25"/>
    </location>
</feature>
<dbReference type="GO" id="GO:0030973">
    <property type="term" value="F:molybdate ion binding"/>
    <property type="evidence" value="ECO:0007669"/>
    <property type="project" value="TreeGrafter"/>
</dbReference>
<dbReference type="AlphaFoldDB" id="A0A2G5PCL0"/>
<feature type="binding site" evidence="4">
    <location>
        <position position="73"/>
    </location>
    <ligand>
        <name>molybdate</name>
        <dbReference type="ChEBI" id="CHEBI:36264"/>
    </ligand>
</feature>
<accession>A0A2G5PCL0</accession>
<comment type="similarity">
    <text evidence="1">Belongs to the bacterial solute-binding protein ModA family.</text>
</comment>
<dbReference type="PANTHER" id="PTHR30632:SF0">
    <property type="entry name" value="SULFATE-BINDING PROTEIN"/>
    <property type="match status" value="1"/>
</dbReference>
<dbReference type="PIRSF" id="PIRSF004846">
    <property type="entry name" value="ModA"/>
    <property type="match status" value="1"/>
</dbReference>
<evidence type="ECO:0000256" key="4">
    <source>
        <dbReference type="PIRSR" id="PIRSR004846-1"/>
    </source>
</evidence>
<dbReference type="SUPFAM" id="SSF53850">
    <property type="entry name" value="Periplasmic binding protein-like II"/>
    <property type="match status" value="1"/>
</dbReference>
<dbReference type="STRING" id="85968.GCA_900073015_00154"/>
<dbReference type="GO" id="GO:0015689">
    <property type="term" value="P:molybdate ion transport"/>
    <property type="evidence" value="ECO:0007669"/>
    <property type="project" value="InterPro"/>
</dbReference>
<name>A0A2G5PCL0_9MYCO</name>
<dbReference type="EMBL" id="PDCN02000006">
    <property type="protein sequence ID" value="PIB76069.1"/>
    <property type="molecule type" value="Genomic_DNA"/>
</dbReference>
<keyword evidence="3 5" id="KW-0732">Signal</keyword>
<keyword evidence="2 4" id="KW-0479">Metal-binding</keyword>
<reference evidence="6 7" key="1">
    <citation type="journal article" date="2017" name="Infect. Genet. Evol.">
        <title>The new phylogeny of the genus Mycobacterium: The old and the news.</title>
        <authorList>
            <person name="Tortoli E."/>
            <person name="Fedrizzi T."/>
            <person name="Meehan C.J."/>
            <person name="Trovato A."/>
            <person name="Grottola A."/>
            <person name="Giacobazzi E."/>
            <person name="Serpini G.F."/>
            <person name="Tagliazucchi S."/>
            <person name="Fabio A."/>
            <person name="Bettua C."/>
            <person name="Bertorelli R."/>
            <person name="Frascaro F."/>
            <person name="De Sanctis V."/>
            <person name="Pecorari M."/>
            <person name="Jousson O."/>
            <person name="Segata N."/>
            <person name="Cirillo D.M."/>
        </authorList>
    </citation>
    <scope>NUCLEOTIDE SEQUENCE [LARGE SCALE GENOMIC DNA]</scope>
    <source>
        <strain evidence="6 7">CIP1034565</strain>
    </source>
</reference>
<dbReference type="GO" id="GO:0046872">
    <property type="term" value="F:metal ion binding"/>
    <property type="evidence" value="ECO:0007669"/>
    <property type="project" value="UniProtKB-KW"/>
</dbReference>
<dbReference type="Proteomes" id="UP000230551">
    <property type="component" value="Unassembled WGS sequence"/>
</dbReference>
<gene>
    <name evidence="6" type="primary">modA</name>
    <name evidence="6" type="ORF">CQY22_006660</name>
</gene>
<feature type="binding site" evidence="4">
    <location>
        <position position="173"/>
    </location>
    <ligand>
        <name>molybdate</name>
        <dbReference type="ChEBI" id="CHEBI:36264"/>
    </ligand>
</feature>
<dbReference type="InterPro" id="IPR005950">
    <property type="entry name" value="ModA"/>
</dbReference>
<evidence type="ECO:0000313" key="7">
    <source>
        <dbReference type="Proteomes" id="UP000230551"/>
    </source>
</evidence>
<comment type="caution">
    <text evidence="6">The sequence shown here is derived from an EMBL/GenBank/DDBJ whole genome shotgun (WGS) entry which is preliminary data.</text>
</comment>
<dbReference type="RefSeq" id="WP_090584862.1">
    <property type="nucleotide sequence ID" value="NZ_CP104302.1"/>
</dbReference>
<dbReference type="InterPro" id="IPR050682">
    <property type="entry name" value="ModA/WtpA"/>
</dbReference>
<evidence type="ECO:0000256" key="1">
    <source>
        <dbReference type="ARBA" id="ARBA00009175"/>
    </source>
</evidence>
<keyword evidence="4" id="KW-0500">Molybdenum</keyword>
<organism evidence="6 7">
    <name type="scientific">Mycolicibacterium brumae</name>
    <dbReference type="NCBI Taxonomy" id="85968"/>
    <lineage>
        <taxon>Bacteria</taxon>
        <taxon>Bacillati</taxon>
        <taxon>Actinomycetota</taxon>
        <taxon>Actinomycetes</taxon>
        <taxon>Mycobacteriales</taxon>
        <taxon>Mycobacteriaceae</taxon>
        <taxon>Mycolicibacterium</taxon>
    </lineage>
</organism>
<dbReference type="PANTHER" id="PTHR30632">
    <property type="entry name" value="MOLYBDATE-BINDING PERIPLASMIC PROTEIN"/>
    <property type="match status" value="1"/>
</dbReference>
<keyword evidence="7" id="KW-1185">Reference proteome</keyword>
<evidence type="ECO:0000256" key="3">
    <source>
        <dbReference type="ARBA" id="ARBA00022729"/>
    </source>
</evidence>
<sequence length="252" mass="25344">MRILARAALAVTAAAALTLSGCSSSEEPAAADPLSGELTVFAAASLQDAFDDIGEAFTKAHPNLRVSARYDGSPTLVTQLQEGADADVLATADERTMATAVEAGVVQDPKLFASNTLVVAVPAGNPGNVDSLDDLAHVTTVVCAPEVPCGAAARQLLSDAGVQVTPASQEQNVSAVLTKVAAGEADAGLVYATDVAGDSKVESFVPDGAADVVNHYPIALADPLSEAASAFMGFVLGDDGQKILAEHGFGAP</sequence>
<protein>
    <submittedName>
        <fullName evidence="6">Molybdate ABC transporter substrate-binding protein</fullName>
    </submittedName>
</protein>
<evidence type="ECO:0000313" key="6">
    <source>
        <dbReference type="EMBL" id="PIB76069.1"/>
    </source>
</evidence>
<dbReference type="PROSITE" id="PS51257">
    <property type="entry name" value="PROKAR_LIPOPROTEIN"/>
    <property type="match status" value="1"/>
</dbReference>
<feature type="binding site" evidence="4">
    <location>
        <position position="191"/>
    </location>
    <ligand>
        <name>molybdate</name>
        <dbReference type="ChEBI" id="CHEBI:36264"/>
    </ligand>
</feature>